<evidence type="ECO:0000256" key="1">
    <source>
        <dbReference type="SAM" id="MobiDB-lite"/>
    </source>
</evidence>
<protein>
    <submittedName>
        <fullName evidence="2">Uncharacterized protein TCIL3000_11_15480</fullName>
    </submittedName>
</protein>
<reference evidence="2" key="1">
    <citation type="journal article" date="2012" name="Proc. Natl. Acad. Sci. U.S.A.">
        <title>Antigenic diversity is generated by distinct evolutionary mechanisms in African trypanosome species.</title>
        <authorList>
            <person name="Jackson A.P."/>
            <person name="Berry A."/>
            <person name="Aslett M."/>
            <person name="Allison H.C."/>
            <person name="Burton P."/>
            <person name="Vavrova-Anderson J."/>
            <person name="Brown R."/>
            <person name="Browne H."/>
            <person name="Corton N."/>
            <person name="Hauser H."/>
            <person name="Gamble J."/>
            <person name="Gilderthorp R."/>
            <person name="Marcello L."/>
            <person name="McQuillan J."/>
            <person name="Otto T.D."/>
            <person name="Quail M.A."/>
            <person name="Sanders M.J."/>
            <person name="van Tonder A."/>
            <person name="Ginger M.L."/>
            <person name="Field M.C."/>
            <person name="Barry J.D."/>
            <person name="Hertz-Fowler C."/>
            <person name="Berriman M."/>
        </authorList>
    </citation>
    <scope>NUCLEOTIDE SEQUENCE</scope>
    <source>
        <strain evidence="2">IL3000</strain>
    </source>
</reference>
<organism evidence="2">
    <name type="scientific">Trypanosoma congolense (strain IL3000)</name>
    <dbReference type="NCBI Taxonomy" id="1068625"/>
    <lineage>
        <taxon>Eukaryota</taxon>
        <taxon>Discoba</taxon>
        <taxon>Euglenozoa</taxon>
        <taxon>Kinetoplastea</taxon>
        <taxon>Metakinetoplastina</taxon>
        <taxon>Trypanosomatida</taxon>
        <taxon>Trypanosomatidae</taxon>
        <taxon>Trypanosoma</taxon>
        <taxon>Nannomonas</taxon>
    </lineage>
</organism>
<proteinExistence type="predicted"/>
<dbReference type="AlphaFoldDB" id="G0V306"/>
<feature type="region of interest" description="Disordered" evidence="1">
    <location>
        <begin position="333"/>
        <end position="374"/>
    </location>
</feature>
<gene>
    <name evidence="2" type="ORF">TCIL3000_11_15480</name>
</gene>
<accession>G0V306</accession>
<sequence>MPLSYLAPEAHSTAAESASSFVNILTEFRRLRSFDDIRRAMAEFCGENKRGYPDRSISSSFRSNSDETCCGGVKVLCVWDVDDTLITSSCDGCRDVLLSEKDELYQLFERYPARHLLLSQGSVDDVFAPGVKGGRLQHLLPFFTGTNKTIRKTSNWCTKAKRSPSTVCCSVKSVDHLVKKAPSPSNDVPVIRISTAAALRNLKTGTSSLSSISEKSSVVDSGSCVRWLVLRPSLWGISLCKLSNLVVPSPHTAFLDGSVFRKMDIVRSLTESGLWDTVFFVDNNLTELGIVRPGLGLADYRRLRAEDNLQEIFLSDFLLLKASAALSQRVSQRGEDSEATAGASTSFDHGSFSHNRMSDEVQTRGSTGKSSERVDFLQDSEGAGAISKTGRVREDSALGNEKVVRIVVGHFHLNTEVYSGFKRLASPETQREVGDCYHPAFSTSCVCRDDQLNDVLEEFLRCEEEFLRCVRVLNAFPSLPPAREPCINYVRHLRYVDHTQLPPLRDQYRGLIKDIMKSISMSLLRATPVEQDHLLKRDAAVFYDRLIREQPIIDPFIIDRVALLLFYISTTHHHVLPSTLTALKRELQLFMGVRGRPTSYLKRE</sequence>
<evidence type="ECO:0000313" key="2">
    <source>
        <dbReference type="EMBL" id="CCC96029.1"/>
    </source>
</evidence>
<feature type="compositionally biased region" description="Polar residues" evidence="1">
    <location>
        <begin position="342"/>
        <end position="355"/>
    </location>
</feature>
<dbReference type="VEuPathDB" id="TriTrypDB:TcIL3000.11.15480"/>
<dbReference type="EMBL" id="HE575324">
    <property type="protein sequence ID" value="CCC96029.1"/>
    <property type="molecule type" value="Genomic_DNA"/>
</dbReference>
<name>G0V306_TRYCI</name>